<dbReference type="InterPro" id="IPR000073">
    <property type="entry name" value="AB_hydrolase_1"/>
</dbReference>
<organism evidence="3 4">
    <name type="scientific">Microcella alkalica</name>
    <dbReference type="NCBI Taxonomy" id="355930"/>
    <lineage>
        <taxon>Bacteria</taxon>
        <taxon>Bacillati</taxon>
        <taxon>Actinomycetota</taxon>
        <taxon>Actinomycetes</taxon>
        <taxon>Micrococcales</taxon>
        <taxon>Microbacteriaceae</taxon>
        <taxon>Microcella</taxon>
    </lineage>
</organism>
<comment type="caution">
    <text evidence="3">The sequence shown here is derived from an EMBL/GenBank/DDBJ whole genome shotgun (WGS) entry which is preliminary data.</text>
</comment>
<accession>A0A839EBD0</accession>
<name>A0A839EBD0_9MICO</name>
<dbReference type="RefSeq" id="WP_343050771.1">
    <property type="nucleotide sequence ID" value="NZ_BAAAOV010000009.1"/>
</dbReference>
<dbReference type="PANTHER" id="PTHR12277">
    <property type="entry name" value="ALPHA/BETA HYDROLASE DOMAIN-CONTAINING PROTEIN"/>
    <property type="match status" value="1"/>
</dbReference>
<keyword evidence="4" id="KW-1185">Reference proteome</keyword>
<evidence type="ECO:0000313" key="4">
    <source>
        <dbReference type="Proteomes" id="UP000585905"/>
    </source>
</evidence>
<sequence length="429" mass="45607">MRRADLAGAPRPRTRGRGARRRRGLVLSIAGGAAGAGIALAIASAAAVITMARRVVMPVRDRPEDVDLLAVDERRSVIRLGRTPDSVVPGRYGFWFADGRGHARIGRILFEDAHSVTRVLDSVQRGTIGSARTGRWGGWYWLEPQDLGVAAVETSIRTPVGDAPAWFVPSVDGGSGAGDDWIIHVHGRGATRAEGLRAVPLARELGWASLLISYRNDGVAPASADGRYALGAAEWRDLEAAITHAHDAGARRIVIMGWSMGGAVAMQLLVRSDAASLVSGVVLDSPVIDWVTVLRFHAALSGLPRAVGEVAMGLLGTPAVTPLVGSAGPIDLSSLDLVARADELAVPVLVLHSDDDGYVPIDASLALADARPELVTLERFAQARHTRLWNLDSERWNGVIRAWISRLDAPTGRSELHRHRGAAGEAPTV</sequence>
<evidence type="ECO:0000259" key="2">
    <source>
        <dbReference type="Pfam" id="PF12697"/>
    </source>
</evidence>
<dbReference type="Gene3D" id="3.40.50.1820">
    <property type="entry name" value="alpha/beta hydrolase"/>
    <property type="match status" value="1"/>
</dbReference>
<dbReference type="PANTHER" id="PTHR12277:SF79">
    <property type="entry name" value="XAA-PRO DIPEPTIDYL-PEPTIDASE-RELATED"/>
    <property type="match status" value="1"/>
</dbReference>
<evidence type="ECO:0000313" key="3">
    <source>
        <dbReference type="EMBL" id="MBA8847018.1"/>
    </source>
</evidence>
<dbReference type="InterPro" id="IPR029058">
    <property type="entry name" value="AB_hydrolase_fold"/>
</dbReference>
<protein>
    <submittedName>
        <fullName evidence="3">Pimeloyl-ACP methyl ester carboxylesterase</fullName>
    </submittedName>
</protein>
<dbReference type="Pfam" id="PF12697">
    <property type="entry name" value="Abhydrolase_6"/>
    <property type="match status" value="1"/>
</dbReference>
<gene>
    <name evidence="3" type="ORF">FHX53_000582</name>
</gene>
<dbReference type="EMBL" id="JACGWX010000001">
    <property type="protein sequence ID" value="MBA8847018.1"/>
    <property type="molecule type" value="Genomic_DNA"/>
</dbReference>
<dbReference type="AlphaFoldDB" id="A0A839EBD0"/>
<evidence type="ECO:0000256" key="1">
    <source>
        <dbReference type="SAM" id="MobiDB-lite"/>
    </source>
</evidence>
<proteinExistence type="predicted"/>
<reference evidence="3 4" key="1">
    <citation type="submission" date="2020-07" db="EMBL/GenBank/DDBJ databases">
        <title>Sequencing the genomes of 1000 actinobacteria strains.</title>
        <authorList>
            <person name="Klenk H.-P."/>
        </authorList>
    </citation>
    <scope>NUCLEOTIDE SEQUENCE [LARGE SCALE GENOMIC DNA]</scope>
    <source>
        <strain evidence="3 4">DSM 19663</strain>
    </source>
</reference>
<dbReference type="SUPFAM" id="SSF53474">
    <property type="entry name" value="alpha/beta-Hydrolases"/>
    <property type="match status" value="1"/>
</dbReference>
<feature type="domain" description="AB hydrolase-1" evidence="2">
    <location>
        <begin position="182"/>
        <end position="392"/>
    </location>
</feature>
<dbReference type="GO" id="GO:0003824">
    <property type="term" value="F:catalytic activity"/>
    <property type="evidence" value="ECO:0007669"/>
    <property type="project" value="UniProtKB-ARBA"/>
</dbReference>
<dbReference type="Proteomes" id="UP000585905">
    <property type="component" value="Unassembled WGS sequence"/>
</dbReference>
<feature type="region of interest" description="Disordered" evidence="1">
    <location>
        <begin position="1"/>
        <end position="20"/>
    </location>
</feature>